<name>A0ACC1B3Z2_9ROSI</name>
<gene>
    <name evidence="1" type="ORF">Patl1_25103</name>
</gene>
<reference evidence="2" key="1">
    <citation type="journal article" date="2023" name="G3 (Bethesda)">
        <title>Genome assembly and association tests identify interacting loci associated with vigor, precocity, and sex in interspecific pistachio rootstocks.</title>
        <authorList>
            <person name="Palmer W."/>
            <person name="Jacygrad E."/>
            <person name="Sagayaradj S."/>
            <person name="Cavanaugh K."/>
            <person name="Han R."/>
            <person name="Bertier L."/>
            <person name="Beede B."/>
            <person name="Kafkas S."/>
            <person name="Golino D."/>
            <person name="Preece J."/>
            <person name="Michelmore R."/>
        </authorList>
    </citation>
    <scope>NUCLEOTIDE SEQUENCE [LARGE SCALE GENOMIC DNA]</scope>
</reference>
<organism evidence="1 2">
    <name type="scientific">Pistacia atlantica</name>
    <dbReference type="NCBI Taxonomy" id="434234"/>
    <lineage>
        <taxon>Eukaryota</taxon>
        <taxon>Viridiplantae</taxon>
        <taxon>Streptophyta</taxon>
        <taxon>Embryophyta</taxon>
        <taxon>Tracheophyta</taxon>
        <taxon>Spermatophyta</taxon>
        <taxon>Magnoliopsida</taxon>
        <taxon>eudicotyledons</taxon>
        <taxon>Gunneridae</taxon>
        <taxon>Pentapetalae</taxon>
        <taxon>rosids</taxon>
        <taxon>malvids</taxon>
        <taxon>Sapindales</taxon>
        <taxon>Anacardiaceae</taxon>
        <taxon>Pistacia</taxon>
    </lineage>
</organism>
<comment type="caution">
    <text evidence="1">The sequence shown here is derived from an EMBL/GenBank/DDBJ whole genome shotgun (WGS) entry which is preliminary data.</text>
</comment>
<evidence type="ECO:0000313" key="2">
    <source>
        <dbReference type="Proteomes" id="UP001164250"/>
    </source>
</evidence>
<sequence length="232" mass="25269">MFGSSVLPNEFTFATVINACSMLADLKTGTKIHAQVEVFGLECNLVVCSSLVDMLVSGKVTHGAVIRCGHDSNYVVANALVDMYAKCGCVTYSNKVFQSISHPCVIAYTSMIVASRLHGRVDIAVEASKQLIESNQEVVGAYVTLSNTYALAGEWENAHSLRSEMKRTGIHKVPGCSWVEIKNETYVFYAGDALRERGSEVGKFKKEVEEANNGNLKACFINACSWLPPPCQ</sequence>
<dbReference type="Proteomes" id="UP001164250">
    <property type="component" value="Chromosome 7"/>
</dbReference>
<proteinExistence type="predicted"/>
<accession>A0ACC1B3Z2</accession>
<protein>
    <submittedName>
        <fullName evidence="1">Uncharacterized protein</fullName>
    </submittedName>
</protein>
<keyword evidence="2" id="KW-1185">Reference proteome</keyword>
<dbReference type="EMBL" id="CM047903">
    <property type="protein sequence ID" value="KAJ0093656.1"/>
    <property type="molecule type" value="Genomic_DNA"/>
</dbReference>
<evidence type="ECO:0000313" key="1">
    <source>
        <dbReference type="EMBL" id="KAJ0093656.1"/>
    </source>
</evidence>